<evidence type="ECO:0000256" key="17">
    <source>
        <dbReference type="HAMAP-Rule" id="MF_00205"/>
    </source>
</evidence>
<keyword evidence="5 17" id="KW-0547">Nucleotide-binding</keyword>
<comment type="function">
    <text evidence="17">The UvrABC repair system catalyzes the recognition and processing of DNA lesions. UvrA is an ATPase and a DNA-binding protein. A damage recognition complex composed of 2 UvrA and 2 UvrB subunits scans DNA for abnormalities. When the presence of a lesion has been verified by UvrB, the UvrA molecules dissociate.</text>
</comment>
<keyword evidence="12 17" id="KW-0238">DNA-binding</keyword>
<evidence type="ECO:0000313" key="20">
    <source>
        <dbReference type="EMBL" id="MCS5713057.1"/>
    </source>
</evidence>
<dbReference type="InterPro" id="IPR027417">
    <property type="entry name" value="P-loop_NTPase"/>
</dbReference>
<evidence type="ECO:0000256" key="8">
    <source>
        <dbReference type="ARBA" id="ARBA00022771"/>
    </source>
</evidence>
<dbReference type="CDD" id="cd03270">
    <property type="entry name" value="ABC_UvrA_I"/>
    <property type="match status" value="1"/>
</dbReference>
<dbReference type="Gene3D" id="3.40.50.300">
    <property type="entry name" value="P-loop containing nucleotide triphosphate hydrolases"/>
    <property type="match status" value="3"/>
</dbReference>
<comment type="caution">
    <text evidence="20">The sequence shown here is derived from an EMBL/GenBank/DDBJ whole genome shotgun (WGS) entry which is preliminary data.</text>
</comment>
<dbReference type="RefSeq" id="WP_259485190.1">
    <property type="nucleotide sequence ID" value="NZ_JANTEZ010000001.1"/>
</dbReference>
<organism evidence="20 21">
    <name type="scientific">Herbiconiux gentiana</name>
    <dbReference type="NCBI Taxonomy" id="2970912"/>
    <lineage>
        <taxon>Bacteria</taxon>
        <taxon>Bacillati</taxon>
        <taxon>Actinomycetota</taxon>
        <taxon>Actinomycetes</taxon>
        <taxon>Micrococcales</taxon>
        <taxon>Microbacteriaceae</taxon>
        <taxon>Herbiconiux</taxon>
    </lineage>
</organism>
<name>A0ABT2GBL1_9MICO</name>
<keyword evidence="8 17" id="KW-0863">Zinc-finger</keyword>
<keyword evidence="20" id="KW-0378">Hydrolase</keyword>
<feature type="domain" description="ABC transporter" evidence="19">
    <location>
        <begin position="629"/>
        <end position="958"/>
    </location>
</feature>
<comment type="subcellular location">
    <subcellularLocation>
        <location evidence="1 17">Cytoplasm</location>
    </subcellularLocation>
</comment>
<evidence type="ECO:0000256" key="3">
    <source>
        <dbReference type="ARBA" id="ARBA00022723"/>
    </source>
</evidence>
<evidence type="ECO:0000256" key="4">
    <source>
        <dbReference type="ARBA" id="ARBA00022737"/>
    </source>
</evidence>
<feature type="binding site" evidence="17">
    <location>
        <begin position="662"/>
        <end position="669"/>
    </location>
    <ligand>
        <name>ATP</name>
        <dbReference type="ChEBI" id="CHEBI:30616"/>
    </ligand>
</feature>
<protein>
    <recommendedName>
        <fullName evidence="15 17">UvrABC system protein A</fullName>
        <shortName evidence="17">UvrA protein</shortName>
    </recommendedName>
    <alternativeName>
        <fullName evidence="16 17">Excinuclease ABC subunit A</fullName>
    </alternativeName>
</protein>
<dbReference type="Proteomes" id="UP001165580">
    <property type="component" value="Unassembled WGS sequence"/>
</dbReference>
<dbReference type="SUPFAM" id="SSF52540">
    <property type="entry name" value="P-loop containing nucleoside triphosphate hydrolases"/>
    <property type="match status" value="2"/>
</dbReference>
<feature type="zinc finger region" description="C4-type" evidence="17">
    <location>
        <begin position="761"/>
        <end position="787"/>
    </location>
</feature>
<evidence type="ECO:0000256" key="9">
    <source>
        <dbReference type="ARBA" id="ARBA00022833"/>
    </source>
</evidence>
<keyword evidence="17" id="KW-0742">SOS response</keyword>
<comment type="subunit">
    <text evidence="17">Forms a heterotetramer with UvrB during the search for lesions.</text>
</comment>
<dbReference type="PANTHER" id="PTHR43152">
    <property type="entry name" value="UVRABC SYSTEM PROTEIN A"/>
    <property type="match status" value="1"/>
</dbReference>
<dbReference type="Gene3D" id="1.10.8.280">
    <property type="entry name" value="ABC transporter ATPase domain-like"/>
    <property type="match status" value="1"/>
</dbReference>
<accession>A0ABT2GBL1</accession>
<comment type="caution">
    <text evidence="17">Lacks conserved residue(s) required for the propagation of feature annotation.</text>
</comment>
<keyword evidence="10 17" id="KW-0067">ATP-binding</keyword>
<keyword evidence="4 17" id="KW-0677">Repeat</keyword>
<dbReference type="PANTHER" id="PTHR43152:SF3">
    <property type="entry name" value="UVRABC SYSTEM PROTEIN A"/>
    <property type="match status" value="1"/>
</dbReference>
<dbReference type="InterPro" id="IPR017871">
    <property type="entry name" value="ABC_transporter-like_CS"/>
</dbReference>
<reference evidence="20" key="1">
    <citation type="submission" date="2022-08" db="EMBL/GenBank/DDBJ databases">
        <authorList>
            <person name="Deng Y."/>
            <person name="Han X.-F."/>
            <person name="Zhang Y.-Q."/>
        </authorList>
    </citation>
    <scope>NUCLEOTIDE SEQUENCE</scope>
    <source>
        <strain evidence="20">CPCC 205716</strain>
    </source>
</reference>
<keyword evidence="9 17" id="KW-0862">Zinc</keyword>
<evidence type="ECO:0000256" key="13">
    <source>
        <dbReference type="ARBA" id="ARBA00023204"/>
    </source>
</evidence>
<dbReference type="HAMAP" id="MF_00205">
    <property type="entry name" value="UvrA"/>
    <property type="match status" value="1"/>
</dbReference>
<evidence type="ECO:0000256" key="14">
    <source>
        <dbReference type="ARBA" id="ARBA00038000"/>
    </source>
</evidence>
<dbReference type="GO" id="GO:0016787">
    <property type="term" value="F:hydrolase activity"/>
    <property type="evidence" value="ECO:0007669"/>
    <property type="project" value="UniProtKB-KW"/>
</dbReference>
<dbReference type="NCBIfam" id="NF001503">
    <property type="entry name" value="PRK00349.1"/>
    <property type="match status" value="1"/>
</dbReference>
<evidence type="ECO:0000256" key="18">
    <source>
        <dbReference type="SAM" id="MobiDB-lite"/>
    </source>
</evidence>
<dbReference type="InterPro" id="IPR041102">
    <property type="entry name" value="UvrA_inter"/>
</dbReference>
<gene>
    <name evidence="17 20" type="primary">uvrA</name>
    <name evidence="20" type="ORF">NVV95_00675</name>
</gene>
<feature type="binding site" evidence="17">
    <location>
        <begin position="48"/>
        <end position="55"/>
    </location>
    <ligand>
        <name>ATP</name>
        <dbReference type="ChEBI" id="CHEBI:30616"/>
    </ligand>
</feature>
<dbReference type="EMBL" id="JANTEZ010000001">
    <property type="protein sequence ID" value="MCS5713057.1"/>
    <property type="molecule type" value="Genomic_DNA"/>
</dbReference>
<dbReference type="InterPro" id="IPR003439">
    <property type="entry name" value="ABC_transporter-like_ATP-bd"/>
</dbReference>
<evidence type="ECO:0000256" key="15">
    <source>
        <dbReference type="ARBA" id="ARBA00039316"/>
    </source>
</evidence>
<dbReference type="PROSITE" id="PS00211">
    <property type="entry name" value="ABC_TRANSPORTER_1"/>
    <property type="match status" value="2"/>
</dbReference>
<keyword evidence="11 17" id="KW-0267">Excision nuclease</keyword>
<keyword evidence="3 17" id="KW-0479">Metal-binding</keyword>
<keyword evidence="6 17" id="KW-0227">DNA damage</keyword>
<evidence type="ECO:0000256" key="16">
    <source>
        <dbReference type="ARBA" id="ARBA00042156"/>
    </source>
</evidence>
<keyword evidence="21" id="KW-1185">Reference proteome</keyword>
<evidence type="ECO:0000256" key="11">
    <source>
        <dbReference type="ARBA" id="ARBA00022881"/>
    </source>
</evidence>
<evidence type="ECO:0000256" key="7">
    <source>
        <dbReference type="ARBA" id="ARBA00022769"/>
    </source>
</evidence>
<sequence>MSNVENVDSLAVKPFNSLGKLTVKGARVHNLRDVDIEIPRDSLVVFTGLSGSGKSSLAFDTIFAEGQRRYVESLSAYARQFLGQVDRPDVDFIEGLSPAVSIDQKSTNRNPRSTVGTITEIYDYMRLLWARIGIAHCPICGERISAQTVQQIADQLMELEPGIRYQVLSPVVSQKKGEFVDLFKELSASGYSRAIVDGEMIQLSDAPKLKKQFKHDISVVVDRLVAGPDILGRLTDSLETALRLTDGLVQINYVDENGPEAWATFSEKLSCPNQHPIQLSEIEPRTFSFNAPFGACPECSGLGTRMSVDQDLLLGDEDLSINDGVIIPWTTQGKGLFQYYEKLLDGLARDLKFSLNTPWKKLTPEVREAILRGDNFEVKVKWKNRYGREMSYTSGFEGVMPYIERQFLQAESDSQRQRWGEYLREVPCPVCNGKRLKPEVLAVTVNEHSIADVAELSLSDAQQFMGTLTLTDREAMIGAQVLREIRARLDFLIEVGLSYLDLARAAGSLSGGEAQRIRLATQIGSGLTGVLYVLDEPSIGLHQRDNRRLIDTIVKLKNLGNTLIVVEHDEDTIRTADWIVDIGPGAGVNGGTVVHSGHYDELLANTESLTGDYLSGRKAIEVPTKRRPIDKKRVITVVGAEANNLKNVTAEFPLGTLTAVTGVSGSGKSSLVNDILYRVLANKLNGARKLPGKHKRVTGLENLDKVVHVDQAPIGRTPRSNPATYTGVFDRIRTLFSETAEAKARGYLPGRFSFNVKGGRCEACAGDGTIKIEMNFLPDVYVACEVCGGARYNRDTLSVHYKGKNIAEVLDMPISEAAEFFEPISAIHRFLNTLVEVGLGYVRLGQSATTLSGGEAQRVKLATELQRRSNGRSIYVLDEPTTGLHFEDVRKLLMVLNGLVDKGNSVIVIEHNLDVIKSADWLIDLGPEGGSGGGTIIASGTPEALAKVEASHTGHFLAEVLPAPRSGADKAPTRRPRKTAADKAEKQPALTK</sequence>
<dbReference type="PROSITE" id="PS50893">
    <property type="entry name" value="ABC_TRANSPORTER_2"/>
    <property type="match status" value="1"/>
</dbReference>
<dbReference type="InterPro" id="IPR004602">
    <property type="entry name" value="UvrA"/>
</dbReference>
<comment type="similarity">
    <text evidence="14 17">Belongs to the ABC transporter superfamily. UvrA family.</text>
</comment>
<evidence type="ECO:0000256" key="12">
    <source>
        <dbReference type="ARBA" id="ARBA00023125"/>
    </source>
</evidence>
<keyword evidence="2 17" id="KW-0963">Cytoplasm</keyword>
<dbReference type="CDD" id="cd03271">
    <property type="entry name" value="ABC_UvrA_II"/>
    <property type="match status" value="1"/>
</dbReference>
<dbReference type="Gene3D" id="3.30.190.20">
    <property type="match status" value="1"/>
</dbReference>
<dbReference type="Pfam" id="PF17760">
    <property type="entry name" value="UvrA_inter"/>
    <property type="match status" value="1"/>
</dbReference>
<evidence type="ECO:0000256" key="10">
    <source>
        <dbReference type="ARBA" id="ARBA00022840"/>
    </source>
</evidence>
<proteinExistence type="inferred from homology"/>
<keyword evidence="7 17" id="KW-0228">DNA excision</keyword>
<evidence type="ECO:0000256" key="1">
    <source>
        <dbReference type="ARBA" id="ARBA00004496"/>
    </source>
</evidence>
<evidence type="ECO:0000259" key="19">
    <source>
        <dbReference type="PROSITE" id="PS50893"/>
    </source>
</evidence>
<evidence type="ECO:0000256" key="2">
    <source>
        <dbReference type="ARBA" id="ARBA00022490"/>
    </source>
</evidence>
<evidence type="ECO:0000256" key="5">
    <source>
        <dbReference type="ARBA" id="ARBA00022741"/>
    </source>
</evidence>
<feature type="region of interest" description="Disordered" evidence="18">
    <location>
        <begin position="960"/>
        <end position="992"/>
    </location>
</feature>
<dbReference type="InterPro" id="IPR041552">
    <property type="entry name" value="UvrA_DNA-bd"/>
</dbReference>
<dbReference type="NCBIfam" id="TIGR00630">
    <property type="entry name" value="uvra"/>
    <property type="match status" value="1"/>
</dbReference>
<dbReference type="Pfam" id="PF17755">
    <property type="entry name" value="UvrA_DNA-bind"/>
    <property type="match status" value="1"/>
</dbReference>
<dbReference type="Gene3D" id="1.20.1580.10">
    <property type="entry name" value="ABC transporter ATPase like domain"/>
    <property type="match status" value="3"/>
</dbReference>
<evidence type="ECO:0000256" key="6">
    <source>
        <dbReference type="ARBA" id="ARBA00022763"/>
    </source>
</evidence>
<keyword evidence="13 17" id="KW-0234">DNA repair</keyword>
<evidence type="ECO:0000313" key="21">
    <source>
        <dbReference type="Proteomes" id="UP001165580"/>
    </source>
</evidence>